<keyword evidence="3" id="KW-1185">Reference proteome</keyword>
<dbReference type="AlphaFoldDB" id="A0A438AJD2"/>
<gene>
    <name evidence="2" type="ORF">EKE94_08360</name>
</gene>
<keyword evidence="1" id="KW-0812">Transmembrane</keyword>
<sequence length="206" mass="22205">MTDLDTLIACPNCDALYTVAEPDAHTRAVCTRCHTVLISPRRNAGLRVIALSSAAVILLIGASLAPFLQINVAGMSNSATIFETALAFTGGPLLLLSLAVTAMIVIVPLVRLLLILYVMIPLVRQKPPARGATGAFRLAESLRPWSMAEIFVIGCAVALVKVADLARIDFGPAFWMFLVLVGIILVQDGMMCRWSIWKALEDSRKS</sequence>
<dbReference type="OrthoDB" id="5291921at2"/>
<dbReference type="InterPro" id="IPR007498">
    <property type="entry name" value="PqiA-like"/>
</dbReference>
<comment type="caution">
    <text evidence="2">The sequence shown here is derived from an EMBL/GenBank/DDBJ whole genome shotgun (WGS) entry which is preliminary data.</text>
</comment>
<reference evidence="2 3" key="1">
    <citation type="submission" date="2018-11" db="EMBL/GenBank/DDBJ databases">
        <title>Mesobaculum littorinae gen. nov., sp. nov., isolated from Littorina scabra that represents a novel genus of the order Rhodobacteraceae.</title>
        <authorList>
            <person name="Li F."/>
        </authorList>
    </citation>
    <scope>NUCLEOTIDE SEQUENCE [LARGE SCALE GENOMIC DNA]</scope>
    <source>
        <strain evidence="2 3">M0103</strain>
    </source>
</reference>
<dbReference type="RefSeq" id="WP_127906127.1">
    <property type="nucleotide sequence ID" value="NZ_RQXX01000002.1"/>
</dbReference>
<accession>A0A438AJD2</accession>
<protein>
    <submittedName>
        <fullName evidence="2">Paraquat-inducible protein A</fullName>
    </submittedName>
</protein>
<dbReference type="Pfam" id="PF04403">
    <property type="entry name" value="PqiA"/>
    <property type="match status" value="1"/>
</dbReference>
<keyword evidence="1" id="KW-1133">Transmembrane helix</keyword>
<evidence type="ECO:0000313" key="3">
    <source>
        <dbReference type="Proteomes" id="UP000285908"/>
    </source>
</evidence>
<dbReference type="EMBL" id="RQXX01000002">
    <property type="protein sequence ID" value="RVV98893.1"/>
    <property type="molecule type" value="Genomic_DNA"/>
</dbReference>
<organism evidence="2 3">
    <name type="scientific">Mesobaculum littorinae</name>
    <dbReference type="NCBI Taxonomy" id="2486419"/>
    <lineage>
        <taxon>Bacteria</taxon>
        <taxon>Pseudomonadati</taxon>
        <taxon>Pseudomonadota</taxon>
        <taxon>Alphaproteobacteria</taxon>
        <taxon>Rhodobacterales</taxon>
        <taxon>Roseobacteraceae</taxon>
        <taxon>Mesobaculum</taxon>
    </lineage>
</organism>
<feature type="transmembrane region" description="Helical" evidence="1">
    <location>
        <begin position="174"/>
        <end position="196"/>
    </location>
</feature>
<evidence type="ECO:0000313" key="2">
    <source>
        <dbReference type="EMBL" id="RVV98893.1"/>
    </source>
</evidence>
<evidence type="ECO:0000256" key="1">
    <source>
        <dbReference type="SAM" id="Phobius"/>
    </source>
</evidence>
<feature type="transmembrane region" description="Helical" evidence="1">
    <location>
        <begin position="144"/>
        <end position="162"/>
    </location>
</feature>
<feature type="transmembrane region" description="Helical" evidence="1">
    <location>
        <begin position="48"/>
        <end position="73"/>
    </location>
</feature>
<feature type="transmembrane region" description="Helical" evidence="1">
    <location>
        <begin position="93"/>
        <end position="123"/>
    </location>
</feature>
<name>A0A438AJD2_9RHOB</name>
<keyword evidence="1" id="KW-0472">Membrane</keyword>
<dbReference type="Proteomes" id="UP000285908">
    <property type="component" value="Unassembled WGS sequence"/>
</dbReference>
<proteinExistence type="predicted"/>